<evidence type="ECO:0000313" key="3">
    <source>
        <dbReference type="EMBL" id="OGD40111.1"/>
    </source>
</evidence>
<keyword evidence="1" id="KW-0472">Membrane</keyword>
<feature type="transmembrane region" description="Helical" evidence="1">
    <location>
        <begin position="44"/>
        <end position="62"/>
    </location>
</feature>
<dbReference type="Pfam" id="PF18895">
    <property type="entry name" value="T4SS_pilin"/>
    <property type="match status" value="1"/>
</dbReference>
<feature type="transmembrane region" description="Helical" evidence="1">
    <location>
        <begin position="82"/>
        <end position="105"/>
    </location>
</feature>
<accession>A0A1F5CB44</accession>
<keyword evidence="1" id="KW-1133">Transmembrane helix</keyword>
<gene>
    <name evidence="3" type="ORF">A3I30_01010</name>
</gene>
<dbReference type="AlphaFoldDB" id="A0A1F5CB44"/>
<name>A0A1F5CB44_9BACT</name>
<keyword evidence="2" id="KW-0732">Signal</keyword>
<feature type="chain" id="PRO_5009518197" description="TrbC/VIRB2 family protein" evidence="2">
    <location>
        <begin position="21"/>
        <end position="107"/>
    </location>
</feature>
<evidence type="ECO:0000256" key="1">
    <source>
        <dbReference type="SAM" id="Phobius"/>
    </source>
</evidence>
<dbReference type="InterPro" id="IPR043993">
    <property type="entry name" value="T4SS_pilin"/>
</dbReference>
<evidence type="ECO:0008006" key="5">
    <source>
        <dbReference type="Google" id="ProtNLM"/>
    </source>
</evidence>
<feature type="signal peptide" evidence="2">
    <location>
        <begin position="1"/>
        <end position="20"/>
    </location>
</feature>
<dbReference type="Proteomes" id="UP000177197">
    <property type="component" value="Unassembled WGS sequence"/>
</dbReference>
<reference evidence="3 4" key="1">
    <citation type="journal article" date="2016" name="Nat. Commun.">
        <title>Thousands of microbial genomes shed light on interconnected biogeochemical processes in an aquifer system.</title>
        <authorList>
            <person name="Anantharaman K."/>
            <person name="Brown C.T."/>
            <person name="Hug L.A."/>
            <person name="Sharon I."/>
            <person name="Castelle C.J."/>
            <person name="Probst A.J."/>
            <person name="Thomas B.C."/>
            <person name="Singh A."/>
            <person name="Wilkins M.J."/>
            <person name="Karaoz U."/>
            <person name="Brodie E.L."/>
            <person name="Williams K.H."/>
            <person name="Hubbard S.S."/>
            <person name="Banfield J.F."/>
        </authorList>
    </citation>
    <scope>NUCLEOTIDE SEQUENCE [LARGE SCALE GENOMIC DNA]</scope>
</reference>
<comment type="caution">
    <text evidence="3">The sequence shown here is derived from an EMBL/GenBank/DDBJ whole genome shotgun (WGS) entry which is preliminary data.</text>
</comment>
<evidence type="ECO:0000256" key="2">
    <source>
        <dbReference type="SAM" id="SignalP"/>
    </source>
</evidence>
<sequence length="107" mass="11465">MWIFVVAIVFIAVFTFAAQAQTVSLVNPLAADDIADLIDQIATWLLTIGLTISTIVIIWSALQFMVSGGSEKRVESARKTIWYAIIGIVVLLLAKGVTLIIAGFLGG</sequence>
<dbReference type="EMBL" id="MEYV01000012">
    <property type="protein sequence ID" value="OGD40111.1"/>
    <property type="molecule type" value="Genomic_DNA"/>
</dbReference>
<evidence type="ECO:0000313" key="4">
    <source>
        <dbReference type="Proteomes" id="UP000177197"/>
    </source>
</evidence>
<proteinExistence type="predicted"/>
<protein>
    <recommendedName>
        <fullName evidence="5">TrbC/VIRB2 family protein</fullName>
    </recommendedName>
</protein>
<organism evidence="3 4">
    <name type="scientific">Candidatus Azambacteria bacterium RIFCSPLOWO2_02_FULL_44_14</name>
    <dbReference type="NCBI Taxonomy" id="1797306"/>
    <lineage>
        <taxon>Bacteria</taxon>
        <taxon>Candidatus Azamiibacteriota</taxon>
    </lineage>
</organism>
<keyword evidence="1" id="KW-0812">Transmembrane</keyword>